<organism evidence="1 2">
    <name type="scientific">Miniphocaeibacter halophilus</name>
    <dbReference type="NCBI Taxonomy" id="2931922"/>
    <lineage>
        <taxon>Bacteria</taxon>
        <taxon>Bacillati</taxon>
        <taxon>Bacillota</taxon>
        <taxon>Tissierellia</taxon>
        <taxon>Tissierellales</taxon>
        <taxon>Peptoniphilaceae</taxon>
        <taxon>Miniphocaeibacter</taxon>
    </lineage>
</organism>
<name>A0AC61MPR1_9FIRM</name>
<dbReference type="Proteomes" id="UP000595814">
    <property type="component" value="Chromosome"/>
</dbReference>
<gene>
    <name evidence="1" type="primary">plsX</name>
    <name evidence="1" type="ORF">JFY71_09610</name>
</gene>
<keyword evidence="1" id="KW-0808">Transferase</keyword>
<keyword evidence="2" id="KW-1185">Reference proteome</keyword>
<evidence type="ECO:0000313" key="2">
    <source>
        <dbReference type="Proteomes" id="UP000595814"/>
    </source>
</evidence>
<proteinExistence type="predicted"/>
<reference evidence="1 2" key="1">
    <citation type="journal article" date="2022" name="Int. J. Syst. Evol. Microbiol.">
        <title>Miniphocaeibacter halophilus sp. nov., an ammonium-tolerant acetate-producing bacterium isolated from a biogas system.</title>
        <authorList>
            <person name="Schnurer A."/>
            <person name="Singh A."/>
            <person name="Bi S."/>
            <person name="Qiao W."/>
            <person name="Westerholm M."/>
        </authorList>
    </citation>
    <scope>NUCLEOTIDE SEQUENCE [LARGE SCALE GENOMIC DNA]</scope>
    <source>
        <strain evidence="1 2">AMB_01</strain>
    </source>
</reference>
<keyword evidence="1" id="KW-0012">Acyltransferase</keyword>
<dbReference type="EMBL" id="CP066744">
    <property type="protein sequence ID" value="QQK07542.1"/>
    <property type="molecule type" value="Genomic_DNA"/>
</dbReference>
<protein>
    <submittedName>
        <fullName evidence="1">Phosphate acyltransferase PlsX</fullName>
    </submittedName>
</protein>
<sequence length="331" mass="36046">MKILVDTLGADKGYEEIVKGALKALENHNNLYLTFIGNEEEIKKLVKNNTDKINYIDTNEYIKNDEEPALAIRRNKKSSLHLGLKALNEKEYDGLISCGSTGALLAGATLITKRLQNISRAALTIVFPTEKNPCVLLDAGANMDCPPELLVQFALMGSVYSKGVLNTNNPKVGLLSVGTEEGKGDKLRKDTYELLKNSDLNFQGNVEARDLLSGNSDVIITDGFSGNVLLKSTEGTAITIMGRLKKGILGSFKAKIGALLLKDVLKDVKNMLDYNEYGAAPLLGVKKAVFKAHGSSNARAIETGIDAMVKFVENDIINKIEKELAKKEIEE</sequence>
<evidence type="ECO:0000313" key="1">
    <source>
        <dbReference type="EMBL" id="QQK07542.1"/>
    </source>
</evidence>
<accession>A0AC61MPR1</accession>